<gene>
    <name evidence="3" type="ORF">CHU92_03340</name>
</gene>
<feature type="chain" id="PRO_5012761877" description="Coproporphyrinogen III oxidase" evidence="2">
    <location>
        <begin position="21"/>
        <end position="64"/>
    </location>
</feature>
<evidence type="ECO:0008006" key="5">
    <source>
        <dbReference type="Google" id="ProtNLM"/>
    </source>
</evidence>
<evidence type="ECO:0000313" key="3">
    <source>
        <dbReference type="EMBL" id="OYQ43506.1"/>
    </source>
</evidence>
<dbReference type="AlphaFoldDB" id="A0A255ZPX4"/>
<protein>
    <recommendedName>
        <fullName evidence="5">Coproporphyrinogen III oxidase</fullName>
    </recommendedName>
</protein>
<dbReference type="PROSITE" id="PS51257">
    <property type="entry name" value="PROKAR_LIPOPROTEIN"/>
    <property type="match status" value="1"/>
</dbReference>
<feature type="compositionally biased region" description="Polar residues" evidence="1">
    <location>
        <begin position="23"/>
        <end position="36"/>
    </location>
</feature>
<reference evidence="3 4" key="1">
    <citation type="submission" date="2017-07" db="EMBL/GenBank/DDBJ databases">
        <title>Flavobacterium cyanobacteriorum sp. nov., isolated from cyanobacterial aggregates in a eutrophic lake.</title>
        <authorList>
            <person name="Cai H."/>
        </authorList>
    </citation>
    <scope>NUCLEOTIDE SEQUENCE [LARGE SCALE GENOMIC DNA]</scope>
    <source>
        <strain evidence="3 4">TH021</strain>
    </source>
</reference>
<organism evidence="3 4">
    <name type="scientific">Flavobacterium cyanobacteriorum</name>
    <dbReference type="NCBI Taxonomy" id="2022802"/>
    <lineage>
        <taxon>Bacteria</taxon>
        <taxon>Pseudomonadati</taxon>
        <taxon>Bacteroidota</taxon>
        <taxon>Flavobacteriia</taxon>
        <taxon>Flavobacteriales</taxon>
        <taxon>Flavobacteriaceae</taxon>
        <taxon>Flavobacterium</taxon>
    </lineage>
</organism>
<feature type="region of interest" description="Disordered" evidence="1">
    <location>
        <begin position="23"/>
        <end position="64"/>
    </location>
</feature>
<name>A0A255ZPX4_9FLAO</name>
<evidence type="ECO:0000256" key="1">
    <source>
        <dbReference type="SAM" id="MobiDB-lite"/>
    </source>
</evidence>
<dbReference type="Proteomes" id="UP000216605">
    <property type="component" value="Unassembled WGS sequence"/>
</dbReference>
<evidence type="ECO:0000256" key="2">
    <source>
        <dbReference type="SAM" id="SignalP"/>
    </source>
</evidence>
<keyword evidence="4" id="KW-1185">Reference proteome</keyword>
<evidence type="ECO:0000313" key="4">
    <source>
        <dbReference type="Proteomes" id="UP000216605"/>
    </source>
</evidence>
<keyword evidence="2" id="KW-0732">Signal</keyword>
<feature type="signal peptide" evidence="2">
    <location>
        <begin position="1"/>
        <end position="20"/>
    </location>
</feature>
<accession>A0A255ZPX4</accession>
<comment type="caution">
    <text evidence="3">The sequence shown here is derived from an EMBL/GenBank/DDBJ whole genome shotgun (WGS) entry which is preliminary data.</text>
</comment>
<dbReference type="EMBL" id="NOXV01000177">
    <property type="protein sequence ID" value="OYQ43506.1"/>
    <property type="molecule type" value="Genomic_DNA"/>
</dbReference>
<dbReference type="RefSeq" id="WP_094412589.1">
    <property type="nucleotide sequence ID" value="NZ_NOXV01000177.1"/>
</dbReference>
<proteinExistence type="predicted"/>
<sequence>MKTIAKIVLILITVVSFSCANANKAGSTETENTPTADTIPPVSQDIPGTDTDTLANPDEETVKP</sequence>